<dbReference type="InterPro" id="IPR012337">
    <property type="entry name" value="RNaseH-like_sf"/>
</dbReference>
<dbReference type="GO" id="GO:0008408">
    <property type="term" value="F:3'-5' exonuclease activity"/>
    <property type="evidence" value="ECO:0007669"/>
    <property type="project" value="InterPro"/>
</dbReference>
<dbReference type="Gene3D" id="3.30.420.10">
    <property type="entry name" value="Ribonuclease H-like superfamily/Ribonuclease H"/>
    <property type="match status" value="1"/>
</dbReference>
<keyword evidence="3" id="KW-0540">Nuclease</keyword>
<keyword evidence="1" id="KW-0812">Transmembrane</keyword>
<dbReference type="PANTHER" id="PTHR47765:SF2">
    <property type="entry name" value="EXONUCLEASE MUT-7 HOMOLOG"/>
    <property type="match status" value="1"/>
</dbReference>
<protein>
    <submittedName>
        <fullName evidence="3">Exonuclease mut-7</fullName>
    </submittedName>
</protein>
<keyword evidence="4" id="KW-1185">Reference proteome</keyword>
<keyword evidence="3" id="KW-0378">Hydrolase</keyword>
<name>A0AAD5U2R9_9FUNG</name>
<dbReference type="InterPro" id="IPR002562">
    <property type="entry name" value="3'-5'_exonuclease_dom"/>
</dbReference>
<dbReference type="EMBL" id="JADGJW010000520">
    <property type="protein sequence ID" value="KAJ3215787.1"/>
    <property type="molecule type" value="Genomic_DNA"/>
</dbReference>
<keyword evidence="3" id="KW-0269">Exonuclease</keyword>
<feature type="domain" description="3'-5' exonuclease" evidence="2">
    <location>
        <begin position="578"/>
        <end position="643"/>
    </location>
</feature>
<feature type="transmembrane region" description="Helical" evidence="1">
    <location>
        <begin position="108"/>
        <end position="125"/>
    </location>
</feature>
<dbReference type="InterPro" id="IPR052408">
    <property type="entry name" value="Exonuclease_MUT-7-like"/>
</dbReference>
<sequence>MDLETLTVNLEKSNSLPNAIISMLKDAENAVKICLELASDSLVDSLSPPLQRRYFKLLLKHLNSDLSKLCKKRRKGVDLKQFNSYPIVNHEEKLLIYNLICDRKKSPLLVLFIIALNINIPFLIFDELVDRLFKYHNSCGIEIAKLINFAQPHHFKIKEILKIFLFKRDISSILYIIDSEQENAEFVLVTVKNLIVENLEKLHLDFVNLKNLLFNEMQRRISCIKLVSRLGCKIIESLKLRLLDFPEIVFGLKFSSSSFLLHHLDLNDSNHELTDLQIEMLVSLVEGSAPSLLSSSVLKKWIITKVFFCKFAASKSLLLATIFNERIFFDILSSLNNKSISSTVINDDEESDIVESNEVPVLEKGKYSLYTLKKGCEIIFVDSDKTLNVFESHVEGISSISDDEYLSLCGMDIEWKPDMLGAAALMKEDDEFPSIMQISLKCISKKTKLSLKEKIFVLDLLHLRSKILPALRSLFLNEKILKLGFDFQHDILKLNLLFQADKNINQKILGNSTFKEFTILEFKNFIDLKKYLRVFKTGNGALKENFTQTGCSVSEKEIILDKSDITSETAVMGEEVVDKKVIKKPKKPKKVEKKNFSLQDLAAEYLNLDLNKDFRLTNWNRRPLTPGQLVYAAADANVLVDIYLATI</sequence>
<evidence type="ECO:0000313" key="3">
    <source>
        <dbReference type="EMBL" id="KAJ3215787.1"/>
    </source>
</evidence>
<accession>A0AAD5U2R9</accession>
<comment type="caution">
    <text evidence="3">The sequence shown here is derived from an EMBL/GenBank/DDBJ whole genome shotgun (WGS) entry which is preliminary data.</text>
</comment>
<dbReference type="AlphaFoldDB" id="A0AAD5U2R9"/>
<dbReference type="PANTHER" id="PTHR47765">
    <property type="entry name" value="3'-5' EXONUCLEASE DOMAIN-CONTAINING PROTEIN"/>
    <property type="match status" value="1"/>
</dbReference>
<dbReference type="Proteomes" id="UP001211065">
    <property type="component" value="Unassembled WGS sequence"/>
</dbReference>
<organism evidence="3 4">
    <name type="scientific">Clydaea vesicula</name>
    <dbReference type="NCBI Taxonomy" id="447962"/>
    <lineage>
        <taxon>Eukaryota</taxon>
        <taxon>Fungi</taxon>
        <taxon>Fungi incertae sedis</taxon>
        <taxon>Chytridiomycota</taxon>
        <taxon>Chytridiomycota incertae sedis</taxon>
        <taxon>Chytridiomycetes</taxon>
        <taxon>Lobulomycetales</taxon>
        <taxon>Lobulomycetaceae</taxon>
        <taxon>Clydaea</taxon>
    </lineage>
</organism>
<evidence type="ECO:0000259" key="2">
    <source>
        <dbReference type="Pfam" id="PF01612"/>
    </source>
</evidence>
<keyword evidence="1" id="KW-0472">Membrane</keyword>
<dbReference type="SUPFAM" id="SSF53098">
    <property type="entry name" value="Ribonuclease H-like"/>
    <property type="match status" value="1"/>
</dbReference>
<dbReference type="GO" id="GO:0003676">
    <property type="term" value="F:nucleic acid binding"/>
    <property type="evidence" value="ECO:0007669"/>
    <property type="project" value="InterPro"/>
</dbReference>
<gene>
    <name evidence="3" type="primary">EXD3</name>
    <name evidence="3" type="ORF">HK099_006206</name>
</gene>
<reference evidence="3" key="1">
    <citation type="submission" date="2020-05" db="EMBL/GenBank/DDBJ databases">
        <title>Phylogenomic resolution of chytrid fungi.</title>
        <authorList>
            <person name="Stajich J.E."/>
            <person name="Amses K."/>
            <person name="Simmons R."/>
            <person name="Seto K."/>
            <person name="Myers J."/>
            <person name="Bonds A."/>
            <person name="Quandt C.A."/>
            <person name="Barry K."/>
            <person name="Liu P."/>
            <person name="Grigoriev I."/>
            <person name="Longcore J.E."/>
            <person name="James T.Y."/>
        </authorList>
    </citation>
    <scope>NUCLEOTIDE SEQUENCE</scope>
    <source>
        <strain evidence="3">JEL0476</strain>
    </source>
</reference>
<evidence type="ECO:0000256" key="1">
    <source>
        <dbReference type="SAM" id="Phobius"/>
    </source>
</evidence>
<dbReference type="GO" id="GO:0006139">
    <property type="term" value="P:nucleobase-containing compound metabolic process"/>
    <property type="evidence" value="ECO:0007669"/>
    <property type="project" value="InterPro"/>
</dbReference>
<evidence type="ECO:0000313" key="4">
    <source>
        <dbReference type="Proteomes" id="UP001211065"/>
    </source>
</evidence>
<dbReference type="InterPro" id="IPR036397">
    <property type="entry name" value="RNaseH_sf"/>
</dbReference>
<dbReference type="Pfam" id="PF01612">
    <property type="entry name" value="DNA_pol_A_exo1"/>
    <property type="match status" value="1"/>
</dbReference>
<keyword evidence="1" id="KW-1133">Transmembrane helix</keyword>
<proteinExistence type="predicted"/>